<reference evidence="1 2" key="1">
    <citation type="journal article" date="2022" name="Hortic Res">
        <title>A haplotype resolved chromosomal level avocado genome allows analysis of novel avocado genes.</title>
        <authorList>
            <person name="Nath O."/>
            <person name="Fletcher S.J."/>
            <person name="Hayward A."/>
            <person name="Shaw L.M."/>
            <person name="Masouleh A.K."/>
            <person name="Furtado A."/>
            <person name="Henry R.J."/>
            <person name="Mitter N."/>
        </authorList>
    </citation>
    <scope>NUCLEOTIDE SEQUENCE [LARGE SCALE GENOMIC DNA]</scope>
    <source>
        <strain evidence="2">cv. Hass</strain>
    </source>
</reference>
<comment type="caution">
    <text evidence="1">The sequence shown here is derived from an EMBL/GenBank/DDBJ whole genome shotgun (WGS) entry which is preliminary data.</text>
</comment>
<evidence type="ECO:0000313" key="2">
    <source>
        <dbReference type="Proteomes" id="UP001234297"/>
    </source>
</evidence>
<protein>
    <submittedName>
        <fullName evidence="1">Uncharacterized protein</fullName>
    </submittedName>
</protein>
<proteinExistence type="predicted"/>
<organism evidence="1 2">
    <name type="scientific">Persea americana</name>
    <name type="common">Avocado</name>
    <dbReference type="NCBI Taxonomy" id="3435"/>
    <lineage>
        <taxon>Eukaryota</taxon>
        <taxon>Viridiplantae</taxon>
        <taxon>Streptophyta</taxon>
        <taxon>Embryophyta</taxon>
        <taxon>Tracheophyta</taxon>
        <taxon>Spermatophyta</taxon>
        <taxon>Magnoliopsida</taxon>
        <taxon>Magnoliidae</taxon>
        <taxon>Laurales</taxon>
        <taxon>Lauraceae</taxon>
        <taxon>Persea</taxon>
    </lineage>
</organism>
<dbReference type="EMBL" id="CM056809">
    <property type="protein sequence ID" value="KAJ8649230.1"/>
    <property type="molecule type" value="Genomic_DNA"/>
</dbReference>
<keyword evidence="2" id="KW-1185">Reference proteome</keyword>
<sequence length="112" mass="12641">MDVVRIAQEEHVLMKKNGFIQFKSGDWCVCVGCFIFASIQMNKHDLYQIQLRIGSILRPHPPLSVRALTLQERKLAFVLFPFIIEETKDCTGPPSGSNGKSNSCEVTVFSPR</sequence>
<name>A0ACC2MU81_PERAE</name>
<dbReference type="Proteomes" id="UP001234297">
    <property type="component" value="Chromosome 1"/>
</dbReference>
<gene>
    <name evidence="1" type="ORF">MRB53_002253</name>
</gene>
<accession>A0ACC2MU81</accession>
<evidence type="ECO:0000313" key="1">
    <source>
        <dbReference type="EMBL" id="KAJ8649230.1"/>
    </source>
</evidence>